<dbReference type="Pfam" id="PF02086">
    <property type="entry name" value="MethyltransfD12"/>
    <property type="match status" value="2"/>
</dbReference>
<sequence length="383" mass="45945">MEANRLSPFLKWAGGKEKELIYILPNMPTRYNRFLEPFVGGGAVYFSIDRIDNMVINDKSYELTHLYTMIKEQNIEFYNKVDGIYHNWKVLERVVENHSTLFINKYKEYSLNIITKKEFDDFIYEFILHHADEFNGILSTSFNIDIDNFIKEIKKNLISKTTRMKKIESEKGKLPDDDIINNIETAFKSAYYMHFRHLYNNIEKFNISLPFHMAIFYFIREYCYASMFRYNKNGKFNVPYGGMSYNKKDFGKKIDYIKSSRLINHLQRTEIYNLDFEEFFNQVEINSDDFIFLDPPYDSDFSDYLGMSFDANDQRRLANYLYNTEAKFMLVIKNTELIRELYFDKGFNIINFDKKYLVSFQNRNDKNAEHLLITNYDVEEDTI</sequence>
<keyword evidence="3" id="KW-0808">Transferase</keyword>
<dbReference type="EC" id="2.1.1.72" evidence="1"/>
<dbReference type="PANTHER" id="PTHR30481:SF3">
    <property type="entry name" value="DNA ADENINE METHYLASE"/>
    <property type="match status" value="1"/>
</dbReference>
<dbReference type="SUPFAM" id="SSF53335">
    <property type="entry name" value="S-adenosyl-L-methionine-dependent methyltransferases"/>
    <property type="match status" value="1"/>
</dbReference>
<evidence type="ECO:0000256" key="3">
    <source>
        <dbReference type="ARBA" id="ARBA00022679"/>
    </source>
</evidence>
<dbReference type="PANTHER" id="PTHR30481">
    <property type="entry name" value="DNA ADENINE METHYLASE"/>
    <property type="match status" value="1"/>
</dbReference>
<keyword evidence="2" id="KW-0489">Methyltransferase</keyword>
<comment type="catalytic activity">
    <reaction evidence="5">
        <text>a 2'-deoxyadenosine in DNA + S-adenosyl-L-methionine = an N(6)-methyl-2'-deoxyadenosine in DNA + S-adenosyl-L-homocysteine + H(+)</text>
        <dbReference type="Rhea" id="RHEA:15197"/>
        <dbReference type="Rhea" id="RHEA-COMP:12418"/>
        <dbReference type="Rhea" id="RHEA-COMP:12419"/>
        <dbReference type="ChEBI" id="CHEBI:15378"/>
        <dbReference type="ChEBI" id="CHEBI:57856"/>
        <dbReference type="ChEBI" id="CHEBI:59789"/>
        <dbReference type="ChEBI" id="CHEBI:90615"/>
        <dbReference type="ChEBI" id="CHEBI:90616"/>
        <dbReference type="EC" id="2.1.1.72"/>
    </reaction>
</comment>
<dbReference type="PROSITE" id="PS00092">
    <property type="entry name" value="N6_MTASE"/>
    <property type="match status" value="1"/>
</dbReference>
<dbReference type="GO" id="GO:0032259">
    <property type="term" value="P:methylation"/>
    <property type="evidence" value="ECO:0007669"/>
    <property type="project" value="UniProtKB-KW"/>
</dbReference>
<name>A0A644WUT5_9ZZZZ</name>
<gene>
    <name evidence="6" type="ORF">SDC9_53763</name>
</gene>
<dbReference type="Gene3D" id="3.40.50.150">
    <property type="entry name" value="Vaccinia Virus protein VP39"/>
    <property type="match status" value="2"/>
</dbReference>
<dbReference type="GO" id="GO:0043565">
    <property type="term" value="F:sequence-specific DNA binding"/>
    <property type="evidence" value="ECO:0007669"/>
    <property type="project" value="TreeGrafter"/>
</dbReference>
<dbReference type="GO" id="GO:0009307">
    <property type="term" value="P:DNA restriction-modification system"/>
    <property type="evidence" value="ECO:0007669"/>
    <property type="project" value="InterPro"/>
</dbReference>
<protein>
    <recommendedName>
        <fullName evidence="1">site-specific DNA-methyltransferase (adenine-specific)</fullName>
        <ecNumber evidence="1">2.1.1.72</ecNumber>
    </recommendedName>
</protein>
<dbReference type="GO" id="GO:1904047">
    <property type="term" value="F:S-adenosyl-L-methionine binding"/>
    <property type="evidence" value="ECO:0007669"/>
    <property type="project" value="TreeGrafter"/>
</dbReference>
<evidence type="ECO:0000256" key="5">
    <source>
        <dbReference type="ARBA" id="ARBA00047942"/>
    </source>
</evidence>
<comment type="caution">
    <text evidence="6">The sequence shown here is derived from an EMBL/GenBank/DDBJ whole genome shotgun (WGS) entry which is preliminary data.</text>
</comment>
<reference evidence="6" key="1">
    <citation type="submission" date="2019-08" db="EMBL/GenBank/DDBJ databases">
        <authorList>
            <person name="Kucharzyk K."/>
            <person name="Murdoch R.W."/>
            <person name="Higgins S."/>
            <person name="Loffler F."/>
        </authorList>
    </citation>
    <scope>NUCLEOTIDE SEQUENCE</scope>
</reference>
<proteinExistence type="predicted"/>
<dbReference type="GO" id="GO:0009007">
    <property type="term" value="F:site-specific DNA-methyltransferase (adenine-specific) activity"/>
    <property type="evidence" value="ECO:0007669"/>
    <property type="project" value="UniProtKB-EC"/>
</dbReference>
<dbReference type="EMBL" id="VSSQ01001337">
    <property type="protein sequence ID" value="MPM07457.1"/>
    <property type="molecule type" value="Genomic_DNA"/>
</dbReference>
<accession>A0A644WUT5</accession>
<evidence type="ECO:0000313" key="6">
    <source>
        <dbReference type="EMBL" id="MPM07457.1"/>
    </source>
</evidence>
<evidence type="ECO:0000256" key="2">
    <source>
        <dbReference type="ARBA" id="ARBA00022603"/>
    </source>
</evidence>
<keyword evidence="4" id="KW-0949">S-adenosyl-L-methionine</keyword>
<dbReference type="AlphaFoldDB" id="A0A644WUT5"/>
<dbReference type="GO" id="GO:0006298">
    <property type="term" value="P:mismatch repair"/>
    <property type="evidence" value="ECO:0007669"/>
    <property type="project" value="TreeGrafter"/>
</dbReference>
<dbReference type="InterPro" id="IPR002052">
    <property type="entry name" value="DNA_methylase_N6_adenine_CS"/>
</dbReference>
<evidence type="ECO:0000256" key="4">
    <source>
        <dbReference type="ARBA" id="ARBA00022691"/>
    </source>
</evidence>
<dbReference type="InterPro" id="IPR029063">
    <property type="entry name" value="SAM-dependent_MTases_sf"/>
</dbReference>
<dbReference type="InterPro" id="IPR012327">
    <property type="entry name" value="MeTrfase_D12"/>
</dbReference>
<organism evidence="6">
    <name type="scientific">bioreactor metagenome</name>
    <dbReference type="NCBI Taxonomy" id="1076179"/>
    <lineage>
        <taxon>unclassified sequences</taxon>
        <taxon>metagenomes</taxon>
        <taxon>ecological metagenomes</taxon>
    </lineage>
</organism>
<dbReference type="PRINTS" id="PR00505">
    <property type="entry name" value="D12N6MTFRASE"/>
</dbReference>
<evidence type="ECO:0000256" key="1">
    <source>
        <dbReference type="ARBA" id="ARBA00011900"/>
    </source>
</evidence>